<dbReference type="InterPro" id="IPR001031">
    <property type="entry name" value="Thioesterase"/>
</dbReference>
<dbReference type="InterPro" id="IPR029058">
    <property type="entry name" value="AB_hydrolase_fold"/>
</dbReference>
<evidence type="ECO:0000313" key="3">
    <source>
        <dbReference type="EMBL" id="AQQ01014.1"/>
    </source>
</evidence>
<dbReference type="Pfam" id="PF00975">
    <property type="entry name" value="Thioesterase"/>
    <property type="match status" value="1"/>
</dbReference>
<dbReference type="AlphaFoldDB" id="A0A1Q2H0W5"/>
<dbReference type="InterPro" id="IPR012223">
    <property type="entry name" value="TEII"/>
</dbReference>
<comment type="similarity">
    <text evidence="1">Belongs to the thioesterase family.</text>
</comment>
<accession>A0A1Q2H0W5</accession>
<dbReference type="Proteomes" id="UP000188243">
    <property type="component" value="Chromosome"/>
</dbReference>
<dbReference type="EMBL" id="CP019628">
    <property type="protein sequence ID" value="AQQ01014.1"/>
    <property type="molecule type" value="Genomic_DNA"/>
</dbReference>
<gene>
    <name evidence="3" type="ORF">B0W48_15300</name>
</gene>
<name>A0A1Q2H0W5_9GAMM</name>
<protein>
    <submittedName>
        <fullName evidence="3">Thioesterase</fullName>
    </submittedName>
</protein>
<dbReference type="SUPFAM" id="SSF53474">
    <property type="entry name" value="alpha/beta-Hydrolases"/>
    <property type="match status" value="1"/>
</dbReference>
<dbReference type="Gene3D" id="3.40.50.1820">
    <property type="entry name" value="alpha/beta hydrolase"/>
    <property type="match status" value="1"/>
</dbReference>
<dbReference type="RefSeq" id="WP_077537673.1">
    <property type="nucleotide sequence ID" value="NZ_CP019628.1"/>
</dbReference>
<feature type="domain" description="Thioesterase" evidence="2">
    <location>
        <begin position="18"/>
        <end position="237"/>
    </location>
</feature>
<evidence type="ECO:0000313" key="4">
    <source>
        <dbReference type="Proteomes" id="UP000188243"/>
    </source>
</evidence>
<reference evidence="3 4" key="1">
    <citation type="submission" date="2017-02" db="EMBL/GenBank/DDBJ databases">
        <title>Complete genome sequence of the cold-active Pseudoalteromonas aliena strain EH1 isolated from Arctic seawater.</title>
        <authorList>
            <person name="Kim E."/>
            <person name="Heo E."/>
            <person name="Kim H."/>
            <person name="Kim D."/>
        </authorList>
    </citation>
    <scope>NUCLEOTIDE SEQUENCE [LARGE SCALE GENOMIC DNA]</scope>
    <source>
        <strain evidence="3 4">EH1</strain>
    </source>
</reference>
<dbReference type="STRING" id="247523.B0W48_15300"/>
<sequence>MSNNIFIIPIRIASPKLRIFCFPFAGGSSTTYMPWLKHFSDEIELVFVQPPGRGSRMGETPHDNMSDLIDELMLQSSYITSTRYILFGHSLGSRVAYELTCQLKSARLPLPEHFIASGSRAPHLPCDKNQIYDLPQDEFIKELEKLNGTPTEILKNLELMNLLTPLLRADFKIADNYRANRNLMPFPISILHGKNDFGIELKQAAAWDELSEQKSELIQLSGDHFFINQNLPDVLEYVSLVANTIIDSENISISNSKTDYKYTSTAI</sequence>
<proteinExistence type="inferred from homology"/>
<organism evidence="3 4">
    <name type="scientific">Pseudoalteromonas aliena</name>
    <dbReference type="NCBI Taxonomy" id="247523"/>
    <lineage>
        <taxon>Bacteria</taxon>
        <taxon>Pseudomonadati</taxon>
        <taxon>Pseudomonadota</taxon>
        <taxon>Gammaproteobacteria</taxon>
        <taxon>Alteromonadales</taxon>
        <taxon>Pseudoalteromonadaceae</taxon>
        <taxon>Pseudoalteromonas</taxon>
    </lineage>
</organism>
<evidence type="ECO:0000256" key="1">
    <source>
        <dbReference type="ARBA" id="ARBA00007169"/>
    </source>
</evidence>
<evidence type="ECO:0000259" key="2">
    <source>
        <dbReference type="Pfam" id="PF00975"/>
    </source>
</evidence>
<dbReference type="KEGG" id="paln:B0W48_15300"/>
<dbReference type="PANTHER" id="PTHR11487">
    <property type="entry name" value="THIOESTERASE"/>
    <property type="match status" value="1"/>
</dbReference>
<dbReference type="GO" id="GO:0008610">
    <property type="term" value="P:lipid biosynthetic process"/>
    <property type="evidence" value="ECO:0007669"/>
    <property type="project" value="TreeGrafter"/>
</dbReference>
<dbReference type="PANTHER" id="PTHR11487:SF0">
    <property type="entry name" value="S-ACYL FATTY ACID SYNTHASE THIOESTERASE, MEDIUM CHAIN"/>
    <property type="match status" value="1"/>
</dbReference>